<dbReference type="Gene3D" id="2.60.210.10">
    <property type="entry name" value="Apoptosis, Tumor Necrosis Factor Receptor Associated Protein 2, Chain A"/>
    <property type="match status" value="1"/>
</dbReference>
<evidence type="ECO:0000256" key="7">
    <source>
        <dbReference type="ARBA" id="ARBA00022786"/>
    </source>
</evidence>
<evidence type="ECO:0000256" key="6">
    <source>
        <dbReference type="ARBA" id="ARBA00022771"/>
    </source>
</evidence>
<evidence type="ECO:0000256" key="4">
    <source>
        <dbReference type="ARBA" id="ARBA00022679"/>
    </source>
</evidence>
<dbReference type="InterPro" id="IPR013083">
    <property type="entry name" value="Znf_RING/FYVE/PHD"/>
</dbReference>
<dbReference type="SUPFAM" id="SSF49599">
    <property type="entry name" value="TRAF domain-like"/>
    <property type="match status" value="1"/>
</dbReference>
<dbReference type="EC" id="2.3.2.27" evidence="10"/>
<dbReference type="GO" id="GO:0005737">
    <property type="term" value="C:cytoplasm"/>
    <property type="evidence" value="ECO:0007669"/>
    <property type="project" value="InterPro"/>
</dbReference>
<dbReference type="InterPro" id="IPR018121">
    <property type="entry name" value="7-in-absentia-prot_TRAF-dom"/>
</dbReference>
<evidence type="ECO:0000256" key="1">
    <source>
        <dbReference type="ARBA" id="ARBA00000900"/>
    </source>
</evidence>
<dbReference type="InterPro" id="IPR001841">
    <property type="entry name" value="Znf_RING"/>
</dbReference>
<evidence type="ECO:0000256" key="2">
    <source>
        <dbReference type="ARBA" id="ARBA00004906"/>
    </source>
</evidence>
<evidence type="ECO:0000313" key="13">
    <source>
        <dbReference type="EMBL" id="CAD7603166.1"/>
    </source>
</evidence>
<dbReference type="GO" id="GO:0043161">
    <property type="term" value="P:proteasome-mediated ubiquitin-dependent protein catabolic process"/>
    <property type="evidence" value="ECO:0007669"/>
    <property type="project" value="TreeGrafter"/>
</dbReference>
<name>A0A7R9K624_TIMGE</name>
<dbReference type="PROSITE" id="PS51081">
    <property type="entry name" value="ZF_SIAH"/>
    <property type="match status" value="1"/>
</dbReference>
<dbReference type="SUPFAM" id="SSF57850">
    <property type="entry name" value="RING/U-box"/>
    <property type="match status" value="1"/>
</dbReference>
<dbReference type="EMBL" id="OE843459">
    <property type="protein sequence ID" value="CAD7603166.1"/>
    <property type="molecule type" value="Genomic_DNA"/>
</dbReference>
<feature type="domain" description="RING-type" evidence="11">
    <location>
        <begin position="390"/>
        <end position="425"/>
    </location>
</feature>
<evidence type="ECO:0000256" key="8">
    <source>
        <dbReference type="ARBA" id="ARBA00022833"/>
    </source>
</evidence>
<reference evidence="13" key="1">
    <citation type="submission" date="2020-11" db="EMBL/GenBank/DDBJ databases">
        <authorList>
            <person name="Tran Van P."/>
        </authorList>
    </citation>
    <scope>NUCLEOTIDE SEQUENCE</scope>
</reference>
<dbReference type="UniPathway" id="UPA00143"/>
<keyword evidence="4" id="KW-0808">Transferase</keyword>
<comment type="catalytic activity">
    <reaction evidence="1 10">
        <text>S-ubiquitinyl-[E2 ubiquitin-conjugating enzyme]-L-cysteine + [acceptor protein]-L-lysine = [E2 ubiquitin-conjugating enzyme]-L-cysteine + N(6)-ubiquitinyl-[acceptor protein]-L-lysine.</text>
        <dbReference type="EC" id="2.3.2.27"/>
    </reaction>
</comment>
<comment type="domain">
    <text evidence="10">The RING-type zinc finger domain is essential for ubiquitin ligase activity.</text>
</comment>
<keyword evidence="6 9" id="KW-0863">Zinc-finger</keyword>
<dbReference type="Pfam" id="PF03145">
    <property type="entry name" value="Sina_TRAF"/>
    <property type="match status" value="1"/>
</dbReference>
<accession>A0A7R9K624</accession>
<evidence type="ECO:0000256" key="5">
    <source>
        <dbReference type="ARBA" id="ARBA00022723"/>
    </source>
</evidence>
<evidence type="ECO:0000256" key="3">
    <source>
        <dbReference type="ARBA" id="ARBA00009119"/>
    </source>
</evidence>
<organism evidence="13">
    <name type="scientific">Timema genevievae</name>
    <name type="common">Walking stick</name>
    <dbReference type="NCBI Taxonomy" id="629358"/>
    <lineage>
        <taxon>Eukaryota</taxon>
        <taxon>Metazoa</taxon>
        <taxon>Ecdysozoa</taxon>
        <taxon>Arthropoda</taxon>
        <taxon>Hexapoda</taxon>
        <taxon>Insecta</taxon>
        <taxon>Pterygota</taxon>
        <taxon>Neoptera</taxon>
        <taxon>Polyneoptera</taxon>
        <taxon>Phasmatodea</taxon>
        <taxon>Timematodea</taxon>
        <taxon>Timematoidea</taxon>
        <taxon>Timematidae</taxon>
        <taxon>Timema</taxon>
    </lineage>
</organism>
<dbReference type="InterPro" id="IPR049548">
    <property type="entry name" value="Sina-like_RING"/>
</dbReference>
<dbReference type="InterPro" id="IPR013010">
    <property type="entry name" value="Znf_SIAH"/>
</dbReference>
<sequence>MPSQTTSDPGCAVSQRNILTCCYICPPVPDHVRPRVCSLPEKPYNPRCGDELYRLRTFSITNKGGVVNCGDSIINRRSKSNTSVNSTASSPNGLETSLIGTSCASVKRIISSRSSTTLGLLLVRTFVKYQRGPECSRPTQHCTTEAGVELSPPNTGTPDWDSRSDLLVIGNPVHCESSDLDYATIAILTLHVLTDVSGIITSPDCRHVLTDVSGIITSPDCRHVLTDVSGIITSPDCRHVLTDVSGIITSPDCRHVLTDVSGIITSPDCRHVLTDVSGIITSPDCRHVLTDVSGIITSPDCRHVLTDVSGIITSPDCRHVLTDVSGIITSPDCRHVLTDVSGIITSPDCRHVLTDAGTSLCSIDVISKLVFKMASSDPCSNTELLSLLECPVCYDVMRPPIMHCLNSHNVCSPCRVKIDQCPICKDEFLPSRNVLAEQLSNKVNHPCTNRDHGCRVYRPLSTLYEHEIDCPKRLYECKFGLGRCGTLRCEWKGRYGDIFNHVTKSHLLNSEKNSTKMVFNKGVKKICRLAKMFDELFWVVSKIELEKPYCLAVQYIGPRSCANKFMYEVKCSSKAGGELTFKNSCHHVDQDTDVLLREGPCFRTDHNTLNNFARGVFPEITIYRVRR</sequence>
<dbReference type="InterPro" id="IPR008974">
    <property type="entry name" value="TRAF-like"/>
</dbReference>
<comment type="pathway">
    <text evidence="2 10">Protein modification; protein ubiquitination.</text>
</comment>
<keyword evidence="7 10" id="KW-0833">Ubl conjugation pathway</keyword>
<dbReference type="InterPro" id="IPR004162">
    <property type="entry name" value="SINA-like_animal"/>
</dbReference>
<evidence type="ECO:0000259" key="12">
    <source>
        <dbReference type="PROSITE" id="PS51081"/>
    </source>
</evidence>
<dbReference type="PANTHER" id="PTHR45877">
    <property type="entry name" value="E3 UBIQUITIN-PROTEIN LIGASE SIAH2"/>
    <property type="match status" value="1"/>
</dbReference>
<protein>
    <recommendedName>
        <fullName evidence="10">E3 ubiquitin-protein ligase</fullName>
        <ecNumber evidence="10">2.3.2.27</ecNumber>
    </recommendedName>
</protein>
<dbReference type="PANTHER" id="PTHR45877:SF2">
    <property type="entry name" value="E3 UBIQUITIN-PROTEIN LIGASE SINA-RELATED"/>
    <property type="match status" value="1"/>
</dbReference>
<dbReference type="Gene3D" id="3.30.40.10">
    <property type="entry name" value="Zinc/RING finger domain, C3HC4 (zinc finger)"/>
    <property type="match status" value="2"/>
</dbReference>
<dbReference type="GO" id="GO:0031624">
    <property type="term" value="F:ubiquitin conjugating enzyme binding"/>
    <property type="evidence" value="ECO:0007669"/>
    <property type="project" value="TreeGrafter"/>
</dbReference>
<keyword evidence="8 10" id="KW-0862">Zinc</keyword>
<gene>
    <name evidence="13" type="ORF">TGEB3V08_LOCUS8659</name>
</gene>
<dbReference type="GO" id="GO:0008270">
    <property type="term" value="F:zinc ion binding"/>
    <property type="evidence" value="ECO:0007669"/>
    <property type="project" value="UniProtKB-KW"/>
</dbReference>
<comment type="similarity">
    <text evidence="3 10">Belongs to the SINA (Seven in absentia) family.</text>
</comment>
<dbReference type="Pfam" id="PF21362">
    <property type="entry name" value="Sina_RING"/>
    <property type="match status" value="1"/>
</dbReference>
<feature type="domain" description="SIAH-type" evidence="12">
    <location>
        <begin position="442"/>
        <end position="507"/>
    </location>
</feature>
<comment type="function">
    <text evidence="10">E3 ubiquitin-protein ligase that mediates ubiquitination and subsequent proteasomal degradation of target proteins. E3 ubiquitin ligases accept ubiquitin from an E2 ubiquitin-conjugating enzyme in the form of a thioester and then directly transfers the ubiquitin to targeted substrates.</text>
</comment>
<proteinExistence type="inferred from homology"/>
<dbReference type="AlphaFoldDB" id="A0A7R9K624"/>
<dbReference type="GO" id="GO:0061630">
    <property type="term" value="F:ubiquitin protein ligase activity"/>
    <property type="evidence" value="ECO:0007669"/>
    <property type="project" value="UniProtKB-EC"/>
</dbReference>
<evidence type="ECO:0000256" key="10">
    <source>
        <dbReference type="RuleBase" id="RU201113"/>
    </source>
</evidence>
<evidence type="ECO:0000259" key="11">
    <source>
        <dbReference type="PROSITE" id="PS50089"/>
    </source>
</evidence>
<evidence type="ECO:0000256" key="9">
    <source>
        <dbReference type="PROSITE-ProRule" id="PRU00455"/>
    </source>
</evidence>
<dbReference type="GO" id="GO:0016567">
    <property type="term" value="P:protein ubiquitination"/>
    <property type="evidence" value="ECO:0007669"/>
    <property type="project" value="UniProtKB-UniPathway"/>
</dbReference>
<comment type="domain">
    <text evidence="10">The SBD domain (substrate-binding domain) mediates the interaction with substrate proteins. It is related to the TRAF family.</text>
</comment>
<keyword evidence="5 10" id="KW-0479">Metal-binding</keyword>
<dbReference type="Pfam" id="PF21361">
    <property type="entry name" value="Sina_ZnF"/>
    <property type="match status" value="1"/>
</dbReference>
<dbReference type="PROSITE" id="PS50089">
    <property type="entry name" value="ZF_RING_2"/>
    <property type="match status" value="1"/>
</dbReference>